<sequence length="100" mass="11975">MGTSLRDLGASQQRYREAVHQMGEHFIYRLMRPWLHVNWIFWLTPTGREQRKILKILHGFTEQIIAERKLYHNRTNNQYLKSFGNDMSAKRDDAEPIEST</sequence>
<evidence type="ECO:0000313" key="14">
    <source>
        <dbReference type="Proteomes" id="UP000504618"/>
    </source>
</evidence>
<dbReference type="Proteomes" id="UP000504618">
    <property type="component" value="Unplaced"/>
</dbReference>
<dbReference type="SUPFAM" id="SSF48264">
    <property type="entry name" value="Cytochrome P450"/>
    <property type="match status" value="1"/>
</dbReference>
<proteinExistence type="inferred from homology"/>
<keyword evidence="10" id="KW-0560">Oxidoreductase</keyword>
<accession>A0A6J1QYD6</accession>
<dbReference type="GeneID" id="112464768"/>
<dbReference type="GO" id="GO:0020037">
    <property type="term" value="F:heme binding"/>
    <property type="evidence" value="ECO:0007669"/>
    <property type="project" value="InterPro"/>
</dbReference>
<evidence type="ECO:0000313" key="15">
    <source>
        <dbReference type="RefSeq" id="XP_024887719.1"/>
    </source>
</evidence>
<dbReference type="InterPro" id="IPR036396">
    <property type="entry name" value="Cyt_P450_sf"/>
</dbReference>
<dbReference type="InterPro" id="IPR050196">
    <property type="entry name" value="Cytochrome_P450_Monoox"/>
</dbReference>
<evidence type="ECO:0000256" key="3">
    <source>
        <dbReference type="ARBA" id="ARBA00004174"/>
    </source>
</evidence>
<keyword evidence="8" id="KW-0256">Endoplasmic reticulum</keyword>
<keyword evidence="11" id="KW-0408">Iron</keyword>
<evidence type="ECO:0000256" key="4">
    <source>
        <dbReference type="ARBA" id="ARBA00004406"/>
    </source>
</evidence>
<evidence type="ECO:0000256" key="9">
    <source>
        <dbReference type="ARBA" id="ARBA00022848"/>
    </source>
</evidence>
<evidence type="ECO:0000256" key="11">
    <source>
        <dbReference type="ARBA" id="ARBA00023004"/>
    </source>
</evidence>
<dbReference type="RefSeq" id="XP_024887719.1">
    <property type="nucleotide sequence ID" value="XM_025031951.1"/>
</dbReference>
<dbReference type="GO" id="GO:0005789">
    <property type="term" value="C:endoplasmic reticulum membrane"/>
    <property type="evidence" value="ECO:0007669"/>
    <property type="project" value="UniProtKB-SubCell"/>
</dbReference>
<protein>
    <submittedName>
        <fullName evidence="15">Cytochrome P450 4C1-like</fullName>
    </submittedName>
</protein>
<evidence type="ECO:0000256" key="1">
    <source>
        <dbReference type="ARBA" id="ARBA00001971"/>
    </source>
</evidence>
<comment type="subcellular location">
    <subcellularLocation>
        <location evidence="4">Endoplasmic reticulum membrane</location>
        <topology evidence="4">Peripheral membrane protein</topology>
    </subcellularLocation>
    <subcellularLocation>
        <location evidence="3">Microsome membrane</location>
        <topology evidence="3">Peripheral membrane protein</topology>
    </subcellularLocation>
</comment>
<dbReference type="PANTHER" id="PTHR24291:SF189">
    <property type="entry name" value="CYTOCHROME P450 4C3-RELATED"/>
    <property type="match status" value="1"/>
</dbReference>
<keyword evidence="9" id="KW-0492">Microsome</keyword>
<comment type="similarity">
    <text evidence="5">Belongs to the cytochrome P450 family.</text>
</comment>
<comment type="function">
    <text evidence="2">May be involved in the metabolism of insect hormones and in the breakdown of synthetic insecticides.</text>
</comment>
<keyword evidence="6" id="KW-0349">Heme</keyword>
<organism evidence="14 15">
    <name type="scientific">Temnothorax curvispinosus</name>
    <dbReference type="NCBI Taxonomy" id="300111"/>
    <lineage>
        <taxon>Eukaryota</taxon>
        <taxon>Metazoa</taxon>
        <taxon>Ecdysozoa</taxon>
        <taxon>Arthropoda</taxon>
        <taxon>Hexapoda</taxon>
        <taxon>Insecta</taxon>
        <taxon>Pterygota</taxon>
        <taxon>Neoptera</taxon>
        <taxon>Endopterygota</taxon>
        <taxon>Hymenoptera</taxon>
        <taxon>Apocrita</taxon>
        <taxon>Aculeata</taxon>
        <taxon>Formicoidea</taxon>
        <taxon>Formicidae</taxon>
        <taxon>Myrmicinae</taxon>
        <taxon>Temnothorax</taxon>
    </lineage>
</organism>
<evidence type="ECO:0000256" key="12">
    <source>
        <dbReference type="ARBA" id="ARBA00023033"/>
    </source>
</evidence>
<keyword evidence="14" id="KW-1185">Reference proteome</keyword>
<dbReference type="GO" id="GO:0004497">
    <property type="term" value="F:monooxygenase activity"/>
    <property type="evidence" value="ECO:0007669"/>
    <property type="project" value="UniProtKB-KW"/>
</dbReference>
<dbReference type="Gene3D" id="1.10.630.10">
    <property type="entry name" value="Cytochrome P450"/>
    <property type="match status" value="1"/>
</dbReference>
<evidence type="ECO:0000256" key="7">
    <source>
        <dbReference type="ARBA" id="ARBA00022723"/>
    </source>
</evidence>
<comment type="cofactor">
    <cofactor evidence="1">
        <name>heme</name>
        <dbReference type="ChEBI" id="CHEBI:30413"/>
    </cofactor>
</comment>
<dbReference type="PANTHER" id="PTHR24291">
    <property type="entry name" value="CYTOCHROME P450 FAMILY 4"/>
    <property type="match status" value="1"/>
</dbReference>
<dbReference type="AlphaFoldDB" id="A0A6J1QYD6"/>
<name>A0A6J1QYD6_9HYME</name>
<evidence type="ECO:0000256" key="8">
    <source>
        <dbReference type="ARBA" id="ARBA00022824"/>
    </source>
</evidence>
<evidence type="ECO:0000256" key="13">
    <source>
        <dbReference type="ARBA" id="ARBA00023136"/>
    </source>
</evidence>
<keyword evidence="7" id="KW-0479">Metal-binding</keyword>
<evidence type="ECO:0000256" key="10">
    <source>
        <dbReference type="ARBA" id="ARBA00023002"/>
    </source>
</evidence>
<evidence type="ECO:0000256" key="2">
    <source>
        <dbReference type="ARBA" id="ARBA00003690"/>
    </source>
</evidence>
<gene>
    <name evidence="15" type="primary">LOC112464768</name>
</gene>
<dbReference type="GO" id="GO:0005506">
    <property type="term" value="F:iron ion binding"/>
    <property type="evidence" value="ECO:0007669"/>
    <property type="project" value="InterPro"/>
</dbReference>
<reference evidence="15" key="1">
    <citation type="submission" date="2025-08" db="UniProtKB">
        <authorList>
            <consortium name="RefSeq"/>
        </authorList>
    </citation>
    <scope>IDENTIFICATION</scope>
    <source>
        <tissue evidence="15">Whole body</tissue>
    </source>
</reference>
<evidence type="ECO:0000256" key="5">
    <source>
        <dbReference type="ARBA" id="ARBA00010617"/>
    </source>
</evidence>
<keyword evidence="12" id="KW-0503">Monooxygenase</keyword>
<dbReference type="GO" id="GO:0016705">
    <property type="term" value="F:oxidoreductase activity, acting on paired donors, with incorporation or reduction of molecular oxygen"/>
    <property type="evidence" value="ECO:0007669"/>
    <property type="project" value="InterPro"/>
</dbReference>
<evidence type="ECO:0000256" key="6">
    <source>
        <dbReference type="ARBA" id="ARBA00022617"/>
    </source>
</evidence>
<dbReference type="OrthoDB" id="6780970at2759"/>
<keyword evidence="13" id="KW-0472">Membrane</keyword>